<evidence type="ECO:0000313" key="2">
    <source>
        <dbReference type="Proteomes" id="UP000518752"/>
    </source>
</evidence>
<evidence type="ECO:0000313" key="1">
    <source>
        <dbReference type="EMBL" id="KAF5387520.1"/>
    </source>
</evidence>
<dbReference type="AlphaFoldDB" id="A0A8H5HQC9"/>
<organism evidence="1 2">
    <name type="scientific">Collybiopsis confluens</name>
    <dbReference type="NCBI Taxonomy" id="2823264"/>
    <lineage>
        <taxon>Eukaryota</taxon>
        <taxon>Fungi</taxon>
        <taxon>Dikarya</taxon>
        <taxon>Basidiomycota</taxon>
        <taxon>Agaricomycotina</taxon>
        <taxon>Agaricomycetes</taxon>
        <taxon>Agaricomycetidae</taxon>
        <taxon>Agaricales</taxon>
        <taxon>Marasmiineae</taxon>
        <taxon>Omphalotaceae</taxon>
        <taxon>Collybiopsis</taxon>
    </lineage>
</organism>
<protein>
    <submittedName>
        <fullName evidence="1">Uncharacterized protein</fullName>
    </submittedName>
</protein>
<name>A0A8H5HQC9_9AGAR</name>
<sequence>MSQPSPATPQAEIIQLRSRHFFSVPLSLSRFQRRWFLTFPRTYGLPDPDSQRIVCLLNSPDFSATDQHAHRHFWLNPSCRSQRYNPSDSTTKFATLSPLHLLLDSESPVARLTGRIRAERSNDPHDGGKQIACYEVEVMAPNEGLLRQCYYCLSWEGRGAAKTRFSSSGSSDVYWCSSCQEAGWVQSAIRRLRVQDILPWSDVDECPKDNLYSPNKLISTA</sequence>
<dbReference type="Proteomes" id="UP000518752">
    <property type="component" value="Unassembled WGS sequence"/>
</dbReference>
<gene>
    <name evidence="1" type="ORF">D9757_006595</name>
</gene>
<dbReference type="OrthoDB" id="3793816at2759"/>
<proteinExistence type="predicted"/>
<dbReference type="EMBL" id="JAACJN010000031">
    <property type="protein sequence ID" value="KAF5387520.1"/>
    <property type="molecule type" value="Genomic_DNA"/>
</dbReference>
<reference evidence="1 2" key="1">
    <citation type="journal article" date="2020" name="ISME J.">
        <title>Uncovering the hidden diversity of litter-decomposition mechanisms in mushroom-forming fungi.</title>
        <authorList>
            <person name="Floudas D."/>
            <person name="Bentzer J."/>
            <person name="Ahren D."/>
            <person name="Johansson T."/>
            <person name="Persson P."/>
            <person name="Tunlid A."/>
        </authorList>
    </citation>
    <scope>NUCLEOTIDE SEQUENCE [LARGE SCALE GENOMIC DNA]</scope>
    <source>
        <strain evidence="1 2">CBS 406.79</strain>
    </source>
</reference>
<comment type="caution">
    <text evidence="1">The sequence shown here is derived from an EMBL/GenBank/DDBJ whole genome shotgun (WGS) entry which is preliminary data.</text>
</comment>
<accession>A0A8H5HQC9</accession>
<keyword evidence="2" id="KW-1185">Reference proteome</keyword>